<dbReference type="InterPro" id="IPR036322">
    <property type="entry name" value="WD40_repeat_dom_sf"/>
</dbReference>
<dbReference type="PROSITE" id="PS50102">
    <property type="entry name" value="RRM"/>
    <property type="match status" value="1"/>
</dbReference>
<feature type="non-terminal residue" evidence="3">
    <location>
        <position position="152"/>
    </location>
</feature>
<feature type="domain" description="RRM" evidence="2">
    <location>
        <begin position="100"/>
        <end position="152"/>
    </location>
</feature>
<evidence type="ECO:0000313" key="4">
    <source>
        <dbReference type="Proteomes" id="UP000324800"/>
    </source>
</evidence>
<gene>
    <name evidence="3" type="ORF">EZS28_047643</name>
</gene>
<dbReference type="GO" id="GO:0003723">
    <property type="term" value="F:RNA binding"/>
    <property type="evidence" value="ECO:0007669"/>
    <property type="project" value="UniProtKB-UniRule"/>
</dbReference>
<dbReference type="Gene3D" id="3.30.70.330">
    <property type="match status" value="1"/>
</dbReference>
<protein>
    <recommendedName>
        <fullName evidence="2">RRM domain-containing protein</fullName>
    </recommendedName>
</protein>
<dbReference type="SUPFAM" id="SSF50978">
    <property type="entry name" value="WD40 repeat-like"/>
    <property type="match status" value="1"/>
</dbReference>
<comment type="caution">
    <text evidence="3">The sequence shown here is derived from an EMBL/GenBank/DDBJ whole genome shotgun (WGS) entry which is preliminary data.</text>
</comment>
<dbReference type="EMBL" id="SNRW01032345">
    <property type="protein sequence ID" value="KAA6356830.1"/>
    <property type="molecule type" value="Genomic_DNA"/>
</dbReference>
<dbReference type="InterPro" id="IPR012677">
    <property type="entry name" value="Nucleotide-bd_a/b_plait_sf"/>
</dbReference>
<accession>A0A5J4TGK6</accession>
<dbReference type="InterPro" id="IPR035979">
    <property type="entry name" value="RBD_domain_sf"/>
</dbReference>
<reference evidence="3 4" key="1">
    <citation type="submission" date="2019-03" db="EMBL/GenBank/DDBJ databases">
        <title>Single cell metagenomics reveals metabolic interactions within the superorganism composed of flagellate Streblomastix strix and complex community of Bacteroidetes bacteria on its surface.</title>
        <authorList>
            <person name="Treitli S.C."/>
            <person name="Kolisko M."/>
            <person name="Husnik F."/>
            <person name="Keeling P."/>
            <person name="Hampl V."/>
        </authorList>
    </citation>
    <scope>NUCLEOTIDE SEQUENCE [LARGE SCALE GENOMIC DNA]</scope>
    <source>
        <strain evidence="3">ST1C</strain>
    </source>
</reference>
<organism evidence="3 4">
    <name type="scientific">Streblomastix strix</name>
    <dbReference type="NCBI Taxonomy" id="222440"/>
    <lineage>
        <taxon>Eukaryota</taxon>
        <taxon>Metamonada</taxon>
        <taxon>Preaxostyla</taxon>
        <taxon>Oxymonadida</taxon>
        <taxon>Streblomastigidae</taxon>
        <taxon>Streblomastix</taxon>
    </lineage>
</organism>
<evidence type="ECO:0000259" key="2">
    <source>
        <dbReference type="PROSITE" id="PS50102"/>
    </source>
</evidence>
<dbReference type="CDD" id="cd00590">
    <property type="entry name" value="RRM_SF"/>
    <property type="match status" value="1"/>
</dbReference>
<dbReference type="InterPro" id="IPR000504">
    <property type="entry name" value="RRM_dom"/>
</dbReference>
<dbReference type="Proteomes" id="UP000324800">
    <property type="component" value="Unassembled WGS sequence"/>
</dbReference>
<name>A0A5J4TGK6_9EUKA</name>
<dbReference type="AlphaFoldDB" id="A0A5J4TGK6"/>
<dbReference type="SUPFAM" id="SSF54928">
    <property type="entry name" value="RNA-binding domain, RBD"/>
    <property type="match status" value="1"/>
</dbReference>
<keyword evidence="1" id="KW-0694">RNA-binding</keyword>
<dbReference type="OrthoDB" id="439808at2759"/>
<proteinExistence type="predicted"/>
<evidence type="ECO:0000256" key="1">
    <source>
        <dbReference type="PROSITE-ProRule" id="PRU00176"/>
    </source>
</evidence>
<sequence length="152" mass="17188">MWREDLRLQLASPNIFTSSTFLQFDRLIAAGSSDGRVHLFDLRMGNKGQVGIVGEQCEQSFHSLVFSESITKIAAHPIHPILVTAGVDAYLNMSSYFNLKTIHITNISIDIEEEDLLDFLQQFGEVKSLLFKPNVEDRITFADVEFKTYESA</sequence>
<dbReference type="Pfam" id="PF00076">
    <property type="entry name" value="RRM_1"/>
    <property type="match status" value="1"/>
</dbReference>
<evidence type="ECO:0000313" key="3">
    <source>
        <dbReference type="EMBL" id="KAA6356830.1"/>
    </source>
</evidence>